<proteinExistence type="predicted"/>
<keyword evidence="2" id="KW-1185">Reference proteome</keyword>
<evidence type="ECO:0000313" key="2">
    <source>
        <dbReference type="Proteomes" id="UP000185124"/>
    </source>
</evidence>
<dbReference type="Gene3D" id="3.10.450.50">
    <property type="match status" value="1"/>
</dbReference>
<dbReference type="SUPFAM" id="SSF54427">
    <property type="entry name" value="NTF2-like"/>
    <property type="match status" value="1"/>
</dbReference>
<name>A0A1N5YY96_9ACTN</name>
<accession>A0A1N5YY96</accession>
<evidence type="ECO:0000313" key="1">
    <source>
        <dbReference type="EMBL" id="SIN14581.1"/>
    </source>
</evidence>
<keyword evidence="1" id="KW-0413">Isomerase</keyword>
<reference evidence="2" key="1">
    <citation type="submission" date="2016-12" db="EMBL/GenBank/DDBJ databases">
        <authorList>
            <person name="Varghese N."/>
            <person name="Submissions S."/>
        </authorList>
    </citation>
    <scope>NUCLEOTIDE SEQUENCE [LARGE SCALE GENOMIC DNA]</scope>
    <source>
        <strain evidence="2">DSM 45599</strain>
    </source>
</reference>
<dbReference type="STRING" id="709881.SAMN04489832_3429"/>
<protein>
    <submittedName>
        <fullName evidence="1">Ketosteroid isomerase-related protein</fullName>
    </submittedName>
</protein>
<dbReference type="Proteomes" id="UP000185124">
    <property type="component" value="Unassembled WGS sequence"/>
</dbReference>
<dbReference type="OrthoDB" id="5186636at2"/>
<gene>
    <name evidence="1" type="ORF">SAMN04489832_3429</name>
</gene>
<organism evidence="1 2">
    <name type="scientific">Micromonospora cremea</name>
    <dbReference type="NCBI Taxonomy" id="709881"/>
    <lineage>
        <taxon>Bacteria</taxon>
        <taxon>Bacillati</taxon>
        <taxon>Actinomycetota</taxon>
        <taxon>Actinomycetes</taxon>
        <taxon>Micromonosporales</taxon>
        <taxon>Micromonosporaceae</taxon>
        <taxon>Micromonospora</taxon>
    </lineage>
</organism>
<sequence>MNDDVRVIGDQAYDALIQGFQTGSWKSFFDLFGAEVDLILPAPQTGHFTGPEGREKLVAFFSAFTPGTSRFDRVEVIHKTVAEDRVVIEDWARGVAFNEPYAARHCIHIMVRDGKAVGFHEYNRSLD</sequence>
<dbReference type="InterPro" id="IPR032710">
    <property type="entry name" value="NTF2-like_dom_sf"/>
</dbReference>
<dbReference type="EMBL" id="FSQT01000002">
    <property type="protein sequence ID" value="SIN14581.1"/>
    <property type="molecule type" value="Genomic_DNA"/>
</dbReference>
<dbReference type="RefSeq" id="WP_074313702.1">
    <property type="nucleotide sequence ID" value="NZ_FSQT01000002.1"/>
</dbReference>
<dbReference type="AlphaFoldDB" id="A0A1N5YY96"/>
<dbReference type="GO" id="GO:0016853">
    <property type="term" value="F:isomerase activity"/>
    <property type="evidence" value="ECO:0007669"/>
    <property type="project" value="UniProtKB-KW"/>
</dbReference>